<evidence type="ECO:0000313" key="2">
    <source>
        <dbReference type="Proteomes" id="UP000434052"/>
    </source>
</evidence>
<evidence type="ECO:0000313" key="1">
    <source>
        <dbReference type="EMBL" id="TVM27897.1"/>
    </source>
</evidence>
<proteinExistence type="predicted"/>
<organism evidence="1 2">
    <name type="scientific">Oceanidesulfovibrio marinus</name>
    <dbReference type="NCBI Taxonomy" id="370038"/>
    <lineage>
        <taxon>Bacteria</taxon>
        <taxon>Pseudomonadati</taxon>
        <taxon>Thermodesulfobacteriota</taxon>
        <taxon>Desulfovibrionia</taxon>
        <taxon>Desulfovibrionales</taxon>
        <taxon>Desulfovibrionaceae</taxon>
        <taxon>Oceanidesulfovibrio</taxon>
    </lineage>
</organism>
<accession>A0A6P1ZBC6</accession>
<reference evidence="1 2" key="1">
    <citation type="submission" date="2018-06" db="EMBL/GenBank/DDBJ databases">
        <title>Complete genome of Desulfovibrio marinus P48SEP.</title>
        <authorList>
            <person name="Crispim J.S."/>
            <person name="Vidigal P.M.P."/>
            <person name="Silva L.C.F."/>
            <person name="Araujo L.C."/>
            <person name="Laguardia C.N."/>
            <person name="Dias R.S."/>
            <person name="Sousa M.P."/>
            <person name="Paula S.O."/>
            <person name="Silva C."/>
        </authorList>
    </citation>
    <scope>NUCLEOTIDE SEQUENCE [LARGE SCALE GENOMIC DNA]</scope>
    <source>
        <strain evidence="1 2">P48SEP</strain>
    </source>
</reference>
<dbReference type="Proteomes" id="UP000434052">
    <property type="component" value="Unassembled WGS sequence"/>
</dbReference>
<gene>
    <name evidence="1" type="ORF">DQK91_22475</name>
</gene>
<name>A0A6P1ZBC6_9BACT</name>
<comment type="caution">
    <text evidence="1">The sequence shown here is derived from an EMBL/GenBank/DDBJ whole genome shotgun (WGS) entry which is preliminary data.</text>
</comment>
<sequence length="107" mass="12124">MAVFSREELLDYIGCVLWQFRLVDAFWFLRAEERYGLPDAERLNEEVWAILGKLAARDINARFGASHGLDDGGLEGFARAFALFPWSPLAGHYLKPMDDVSLDLTMA</sequence>
<dbReference type="RefSeq" id="WP_144307568.1">
    <property type="nucleotide sequence ID" value="NZ_QMIF01000147.1"/>
</dbReference>
<protein>
    <submittedName>
        <fullName evidence="1">Uncharacterized protein</fullName>
    </submittedName>
</protein>
<dbReference type="EMBL" id="QMIF01000147">
    <property type="protein sequence ID" value="TVM27897.1"/>
    <property type="molecule type" value="Genomic_DNA"/>
</dbReference>
<dbReference type="OrthoDB" id="9793253at2"/>
<dbReference type="AlphaFoldDB" id="A0A6P1ZBC6"/>